<sequence>MSLKNILQNGFAIETQSDAPEEIKNSLRFEVPLKKENNIVYFPYLVNPPKTNNSQTSITECNSYMEDESALENLIVTETANFLDHLANEKRPDPKFYAITRLGTTPGLFGAGVSNPPENIQKIFKGNSINNQQPVEIISNQTNKTTKPRARKNVNSSTKTKSKKSIKLEDKQTINSEHDMSIDEEPVKETVKNHLKVTESKPKKRALKTKISETSKISNKESASLEVQRLIQKHKRRKERKRIKDGTSNIVGSSLKNAPLTKSIKNFKNFEDSSSSISSLSDPGQS</sequence>
<protein>
    <submittedName>
        <fullName evidence="2">Uncharacterized protein</fullName>
    </submittedName>
</protein>
<dbReference type="EMBL" id="WTPW01002083">
    <property type="protein sequence ID" value="KAF0398408.1"/>
    <property type="molecule type" value="Genomic_DNA"/>
</dbReference>
<feature type="compositionally biased region" description="Basic residues" evidence="1">
    <location>
        <begin position="231"/>
        <end position="243"/>
    </location>
</feature>
<proteinExistence type="predicted"/>
<keyword evidence="3" id="KW-1185">Reference proteome</keyword>
<feature type="compositionally biased region" description="Polar residues" evidence="1">
    <location>
        <begin position="246"/>
        <end position="256"/>
    </location>
</feature>
<reference evidence="2 3" key="1">
    <citation type="journal article" date="2019" name="Environ. Microbiol.">
        <title>At the nexus of three kingdoms: the genome of the mycorrhizal fungus Gigaspora margarita provides insights into plant, endobacterial and fungal interactions.</title>
        <authorList>
            <person name="Venice F."/>
            <person name="Ghignone S."/>
            <person name="Salvioli di Fossalunga A."/>
            <person name="Amselem J."/>
            <person name="Novero M."/>
            <person name="Xianan X."/>
            <person name="Sedzielewska Toro K."/>
            <person name="Morin E."/>
            <person name="Lipzen A."/>
            <person name="Grigoriev I.V."/>
            <person name="Henrissat B."/>
            <person name="Martin F.M."/>
            <person name="Bonfante P."/>
        </authorList>
    </citation>
    <scope>NUCLEOTIDE SEQUENCE [LARGE SCALE GENOMIC DNA]</scope>
    <source>
        <strain evidence="2 3">BEG34</strain>
    </source>
</reference>
<dbReference type="OrthoDB" id="2380953at2759"/>
<name>A0A8H4A2V0_GIGMA</name>
<evidence type="ECO:0000256" key="1">
    <source>
        <dbReference type="SAM" id="MobiDB-lite"/>
    </source>
</evidence>
<feature type="compositionally biased region" description="Polar residues" evidence="1">
    <location>
        <begin position="212"/>
        <end position="222"/>
    </location>
</feature>
<evidence type="ECO:0000313" key="2">
    <source>
        <dbReference type="EMBL" id="KAF0398408.1"/>
    </source>
</evidence>
<evidence type="ECO:0000313" key="3">
    <source>
        <dbReference type="Proteomes" id="UP000439903"/>
    </source>
</evidence>
<comment type="caution">
    <text evidence="2">The sequence shown here is derived from an EMBL/GenBank/DDBJ whole genome shotgun (WGS) entry which is preliminary data.</text>
</comment>
<accession>A0A8H4A2V0</accession>
<organism evidence="2 3">
    <name type="scientific">Gigaspora margarita</name>
    <dbReference type="NCBI Taxonomy" id="4874"/>
    <lineage>
        <taxon>Eukaryota</taxon>
        <taxon>Fungi</taxon>
        <taxon>Fungi incertae sedis</taxon>
        <taxon>Mucoromycota</taxon>
        <taxon>Glomeromycotina</taxon>
        <taxon>Glomeromycetes</taxon>
        <taxon>Diversisporales</taxon>
        <taxon>Gigasporaceae</taxon>
        <taxon>Gigaspora</taxon>
    </lineage>
</organism>
<dbReference type="Proteomes" id="UP000439903">
    <property type="component" value="Unassembled WGS sequence"/>
</dbReference>
<dbReference type="AlphaFoldDB" id="A0A8H4A2V0"/>
<feature type="compositionally biased region" description="Basic and acidic residues" evidence="1">
    <location>
        <begin position="166"/>
        <end position="201"/>
    </location>
</feature>
<feature type="region of interest" description="Disordered" evidence="1">
    <location>
        <begin position="139"/>
        <end position="258"/>
    </location>
</feature>
<gene>
    <name evidence="2" type="ORF">F8M41_009862</name>
</gene>